<dbReference type="AlphaFoldDB" id="G0UIV8"/>
<dbReference type="Gene3D" id="2.10.230.10">
    <property type="entry name" value="Heat shock protein DnaJ, cysteine-rich domain"/>
    <property type="match status" value="1"/>
</dbReference>
<dbReference type="CDD" id="cd10747">
    <property type="entry name" value="DnaJ_C"/>
    <property type="match status" value="1"/>
</dbReference>
<keyword evidence="3 5" id="KW-0863">Zinc-finger</keyword>
<dbReference type="PANTHER" id="PTHR43096:SF71">
    <property type="entry name" value="PROTEIN DNAJ, PUTATIVE-RELATED"/>
    <property type="match status" value="1"/>
</dbReference>
<dbReference type="GO" id="GO:0051082">
    <property type="term" value="F:unfolded protein binding"/>
    <property type="evidence" value="ECO:0007669"/>
    <property type="project" value="InterPro"/>
</dbReference>
<dbReference type="GO" id="GO:0042026">
    <property type="term" value="P:protein refolding"/>
    <property type="evidence" value="ECO:0007669"/>
    <property type="project" value="TreeGrafter"/>
</dbReference>
<keyword evidence="2" id="KW-0677">Repeat</keyword>
<dbReference type="Gene3D" id="1.10.287.110">
    <property type="entry name" value="DnaJ domain"/>
    <property type="match status" value="1"/>
</dbReference>
<evidence type="ECO:0000256" key="4">
    <source>
        <dbReference type="ARBA" id="ARBA00022833"/>
    </source>
</evidence>
<dbReference type="Pfam" id="PF01556">
    <property type="entry name" value="DnaJ_C"/>
    <property type="match status" value="1"/>
</dbReference>
<evidence type="ECO:0000313" key="8">
    <source>
        <dbReference type="EMBL" id="CCC89308.1"/>
    </source>
</evidence>
<dbReference type="PROSITE" id="PS50076">
    <property type="entry name" value="DNAJ_2"/>
    <property type="match status" value="1"/>
</dbReference>
<dbReference type="CDD" id="cd10719">
    <property type="entry name" value="DnaJ_zf"/>
    <property type="match status" value="1"/>
</dbReference>
<dbReference type="EMBL" id="HE575314">
    <property type="protein sequence ID" value="CCC89308.1"/>
    <property type="molecule type" value="Genomic_DNA"/>
</dbReference>
<dbReference type="SUPFAM" id="SSF46565">
    <property type="entry name" value="Chaperone J-domain"/>
    <property type="match status" value="1"/>
</dbReference>
<organism evidence="8">
    <name type="scientific">Trypanosoma congolense (strain IL3000)</name>
    <dbReference type="NCBI Taxonomy" id="1068625"/>
    <lineage>
        <taxon>Eukaryota</taxon>
        <taxon>Discoba</taxon>
        <taxon>Euglenozoa</taxon>
        <taxon>Kinetoplastea</taxon>
        <taxon>Metakinetoplastina</taxon>
        <taxon>Trypanosomatida</taxon>
        <taxon>Trypanosomatidae</taxon>
        <taxon>Trypanosoma</taxon>
        <taxon>Nannomonas</taxon>
    </lineage>
</organism>
<evidence type="ECO:0000256" key="2">
    <source>
        <dbReference type="ARBA" id="ARBA00022737"/>
    </source>
</evidence>
<dbReference type="VEuPathDB" id="TriTrypDB:TcIL3000_1_710"/>
<dbReference type="GO" id="GO:0008270">
    <property type="term" value="F:zinc ion binding"/>
    <property type="evidence" value="ECO:0007669"/>
    <property type="project" value="UniProtKB-KW"/>
</dbReference>
<reference evidence="8" key="1">
    <citation type="journal article" date="2012" name="Proc. Natl. Acad. Sci. U.S.A.">
        <title>Antigenic diversity is generated by distinct evolutionary mechanisms in African trypanosome species.</title>
        <authorList>
            <person name="Jackson A.P."/>
            <person name="Berry A."/>
            <person name="Aslett M."/>
            <person name="Allison H.C."/>
            <person name="Burton P."/>
            <person name="Vavrova-Anderson J."/>
            <person name="Brown R."/>
            <person name="Browne H."/>
            <person name="Corton N."/>
            <person name="Hauser H."/>
            <person name="Gamble J."/>
            <person name="Gilderthorp R."/>
            <person name="Marcello L."/>
            <person name="McQuillan J."/>
            <person name="Otto T.D."/>
            <person name="Quail M.A."/>
            <person name="Sanders M.J."/>
            <person name="van Tonder A."/>
            <person name="Ginger M.L."/>
            <person name="Field M.C."/>
            <person name="Barry J.D."/>
            <person name="Hertz-Fowler C."/>
            <person name="Berriman M."/>
        </authorList>
    </citation>
    <scope>NUCLEOTIDE SEQUENCE</scope>
    <source>
        <strain evidence="8">IL3000</strain>
    </source>
</reference>
<dbReference type="GO" id="GO:0005737">
    <property type="term" value="C:cytoplasm"/>
    <property type="evidence" value="ECO:0007669"/>
    <property type="project" value="TreeGrafter"/>
</dbReference>
<proteinExistence type="predicted"/>
<sequence length="479" mass="52087">MRCVAVNSVSPSVPLLPNVQRRFFNVIQRGNDREVKSLFALLGFDKDSESHRVHRTRAELRQGFMREAMKLADPQHNKEDASKAAKLKKAYELLSNDRFRAQYAAFHYASPDASLHLLVDGGQVAANFNPEHQSFRFVDHALSGARVSSSQRSSLKEQRSFSDFTNQYRAVVGAVGTSADAKPYDAREARSPVNGASINFMLRISFDESVMGCTKTAVYEKDVTCQHCSGSGRLPVKHPRRCPQCRGRGSTHLPSATYHIERTCTYCGGEGKLPPPRCTFCRGAGVVAGQTVHVPVDVRPGTTSMTVYRLRGKGNDGTRGGAAGDLIVTVLVQEHRIFHRDGLDLHMVLPISISTALLGGVVPVPLPHAACSVRVPPCARNGQQIRLAGKGVGLDGSRPAVVGDDGGGTGNSPHGSTRSGCGDLYVHLLVVIPKGEELTGRQRCVIEKFVECAESNESDTSDEATPASLKERFRHWFES</sequence>
<keyword evidence="1 5" id="KW-0479">Metal-binding</keyword>
<evidence type="ECO:0000256" key="5">
    <source>
        <dbReference type="PROSITE-ProRule" id="PRU00546"/>
    </source>
</evidence>
<protein>
    <submittedName>
        <fullName evidence="8">Uncharacterized protein TCIL3000_1_710</fullName>
    </submittedName>
</protein>
<feature type="domain" description="CR-type" evidence="7">
    <location>
        <begin position="212"/>
        <end position="290"/>
    </location>
</feature>
<evidence type="ECO:0000259" key="7">
    <source>
        <dbReference type="PROSITE" id="PS51188"/>
    </source>
</evidence>
<dbReference type="SUPFAM" id="SSF57938">
    <property type="entry name" value="DnaJ/Hsp40 cysteine-rich domain"/>
    <property type="match status" value="1"/>
</dbReference>
<accession>G0UIV8</accession>
<evidence type="ECO:0000259" key="6">
    <source>
        <dbReference type="PROSITE" id="PS50076"/>
    </source>
</evidence>
<feature type="domain" description="J" evidence="6">
    <location>
        <begin position="37"/>
        <end position="107"/>
    </location>
</feature>
<dbReference type="PROSITE" id="PS51188">
    <property type="entry name" value="ZF_CR"/>
    <property type="match status" value="1"/>
</dbReference>
<evidence type="ECO:0000256" key="3">
    <source>
        <dbReference type="ARBA" id="ARBA00022771"/>
    </source>
</evidence>
<gene>
    <name evidence="8" type="ORF">TCIL3000_1_710</name>
</gene>
<dbReference type="InterPro" id="IPR001305">
    <property type="entry name" value="HSP_DnaJ_Cys-rich_dom"/>
</dbReference>
<dbReference type="InterPro" id="IPR001623">
    <property type="entry name" value="DnaJ_domain"/>
</dbReference>
<dbReference type="PANTHER" id="PTHR43096">
    <property type="entry name" value="DNAJ HOMOLOG 1, MITOCHONDRIAL-RELATED"/>
    <property type="match status" value="1"/>
</dbReference>
<dbReference type="InterPro" id="IPR036410">
    <property type="entry name" value="HSP_DnaJ_Cys-rich_dom_sf"/>
</dbReference>
<feature type="zinc finger region" description="CR-type" evidence="5">
    <location>
        <begin position="212"/>
        <end position="290"/>
    </location>
</feature>
<keyword evidence="4 5" id="KW-0862">Zinc</keyword>
<evidence type="ECO:0000256" key="1">
    <source>
        <dbReference type="ARBA" id="ARBA00022723"/>
    </source>
</evidence>
<dbReference type="SUPFAM" id="SSF49493">
    <property type="entry name" value="HSP40/DnaJ peptide-binding domain"/>
    <property type="match status" value="2"/>
</dbReference>
<dbReference type="InterPro" id="IPR008971">
    <property type="entry name" value="HSP40/DnaJ_pept-bd"/>
</dbReference>
<name>G0UIV8_TRYCI</name>
<dbReference type="Pfam" id="PF00684">
    <property type="entry name" value="DnaJ_CXXCXGXG"/>
    <property type="match status" value="1"/>
</dbReference>
<dbReference type="InterPro" id="IPR002939">
    <property type="entry name" value="DnaJ_C"/>
</dbReference>
<dbReference type="GO" id="GO:0031072">
    <property type="term" value="F:heat shock protein binding"/>
    <property type="evidence" value="ECO:0007669"/>
    <property type="project" value="InterPro"/>
</dbReference>
<dbReference type="Gene3D" id="2.60.260.20">
    <property type="entry name" value="Urease metallochaperone UreE, N-terminal domain"/>
    <property type="match status" value="2"/>
</dbReference>
<dbReference type="InterPro" id="IPR036869">
    <property type="entry name" value="J_dom_sf"/>
</dbReference>